<keyword evidence="12" id="KW-1185">Reference proteome</keyword>
<keyword evidence="7" id="KW-0325">Glycoprotein</keyword>
<keyword evidence="6" id="KW-1015">Disulfide bond</keyword>
<feature type="signal peptide" evidence="9">
    <location>
        <begin position="1"/>
        <end position="24"/>
    </location>
</feature>
<evidence type="ECO:0000256" key="4">
    <source>
        <dbReference type="ARBA" id="ARBA00022859"/>
    </source>
</evidence>
<evidence type="ECO:0000256" key="7">
    <source>
        <dbReference type="ARBA" id="ARBA00023180"/>
    </source>
</evidence>
<dbReference type="InterPro" id="IPR013783">
    <property type="entry name" value="Ig-like_fold"/>
</dbReference>
<keyword evidence="8" id="KW-0812">Transmembrane</keyword>
<keyword evidence="4" id="KW-0391">Immunity</keyword>
<comment type="caution">
    <text evidence="11">The sequence shown here is derived from an EMBL/GenBank/DDBJ whole genome shotgun (WGS) entry which is preliminary data.</text>
</comment>
<dbReference type="PROSITE" id="PS50835">
    <property type="entry name" value="IG_LIKE"/>
    <property type="match status" value="1"/>
</dbReference>
<accession>A0AAW2B438</accession>
<dbReference type="InterPro" id="IPR052051">
    <property type="entry name" value="TCR_complex_component"/>
</dbReference>
<organism evidence="11 12">
    <name type="scientific">Culter alburnus</name>
    <name type="common">Topmouth culter</name>
    <dbReference type="NCBI Taxonomy" id="194366"/>
    <lineage>
        <taxon>Eukaryota</taxon>
        <taxon>Metazoa</taxon>
        <taxon>Chordata</taxon>
        <taxon>Craniata</taxon>
        <taxon>Vertebrata</taxon>
        <taxon>Euteleostomi</taxon>
        <taxon>Actinopterygii</taxon>
        <taxon>Neopterygii</taxon>
        <taxon>Teleostei</taxon>
        <taxon>Ostariophysi</taxon>
        <taxon>Cypriniformes</taxon>
        <taxon>Xenocyprididae</taxon>
        <taxon>Xenocypridinae</taxon>
        <taxon>Culter</taxon>
    </lineage>
</organism>
<comment type="subcellular location">
    <subcellularLocation>
        <location evidence="1">Cell membrane</location>
    </subcellularLocation>
</comment>
<gene>
    <name evidence="11" type="ORF">ABG768_000325</name>
</gene>
<dbReference type="GO" id="GO:0005886">
    <property type="term" value="C:plasma membrane"/>
    <property type="evidence" value="ECO:0007669"/>
    <property type="project" value="UniProtKB-SubCell"/>
</dbReference>
<dbReference type="InterPro" id="IPR013106">
    <property type="entry name" value="Ig_V-set"/>
</dbReference>
<evidence type="ECO:0000256" key="3">
    <source>
        <dbReference type="ARBA" id="ARBA00022729"/>
    </source>
</evidence>
<evidence type="ECO:0000259" key="10">
    <source>
        <dbReference type="PROSITE" id="PS50835"/>
    </source>
</evidence>
<keyword evidence="2" id="KW-1003">Cell membrane</keyword>
<dbReference type="GO" id="GO:0002376">
    <property type="term" value="P:immune system process"/>
    <property type="evidence" value="ECO:0007669"/>
    <property type="project" value="UniProtKB-KW"/>
</dbReference>
<dbReference type="InterPro" id="IPR007110">
    <property type="entry name" value="Ig-like_dom"/>
</dbReference>
<keyword evidence="3 9" id="KW-0732">Signal</keyword>
<name>A0AAW2B438_CULAL</name>
<feature type="transmembrane region" description="Helical" evidence="8">
    <location>
        <begin position="165"/>
        <end position="186"/>
    </location>
</feature>
<dbReference type="PANTHER" id="PTHR19433:SF111">
    <property type="entry name" value="T CELL RECEPTOR ALPHA VARIABLE 4"/>
    <property type="match status" value="1"/>
</dbReference>
<dbReference type="InterPro" id="IPR036179">
    <property type="entry name" value="Ig-like_dom_sf"/>
</dbReference>
<keyword evidence="8" id="KW-1133">Transmembrane helix</keyword>
<feature type="domain" description="Ig-like" evidence="10">
    <location>
        <begin position="20"/>
        <end position="108"/>
    </location>
</feature>
<feature type="chain" id="PRO_5043362998" description="Ig-like domain-containing protein" evidence="9">
    <location>
        <begin position="25"/>
        <end position="251"/>
    </location>
</feature>
<dbReference type="SUPFAM" id="SSF48726">
    <property type="entry name" value="Immunoglobulin"/>
    <property type="match status" value="1"/>
</dbReference>
<keyword evidence="5 8" id="KW-0472">Membrane</keyword>
<dbReference type="EMBL" id="JAWDJR010000001">
    <property type="protein sequence ID" value="KAK9980736.1"/>
    <property type="molecule type" value="Genomic_DNA"/>
</dbReference>
<evidence type="ECO:0000313" key="12">
    <source>
        <dbReference type="Proteomes" id="UP001479290"/>
    </source>
</evidence>
<dbReference type="GO" id="GO:0009617">
    <property type="term" value="P:response to bacterium"/>
    <property type="evidence" value="ECO:0007669"/>
    <property type="project" value="TreeGrafter"/>
</dbReference>
<evidence type="ECO:0000256" key="8">
    <source>
        <dbReference type="SAM" id="Phobius"/>
    </source>
</evidence>
<dbReference type="PANTHER" id="PTHR19433">
    <property type="entry name" value="T-CELL RECEPTOR ALPHA CHAIN V REGION-RELATED"/>
    <property type="match status" value="1"/>
</dbReference>
<evidence type="ECO:0000256" key="6">
    <source>
        <dbReference type="ARBA" id="ARBA00023157"/>
    </source>
</evidence>
<protein>
    <recommendedName>
        <fullName evidence="10">Ig-like domain-containing protein</fullName>
    </recommendedName>
</protein>
<dbReference type="Gene3D" id="2.60.40.10">
    <property type="entry name" value="Immunoglobulins"/>
    <property type="match status" value="1"/>
</dbReference>
<reference evidence="11 12" key="1">
    <citation type="submission" date="2024-05" db="EMBL/GenBank/DDBJ databases">
        <title>A high-quality chromosomal-level genome assembly of Topmouth culter (Culter alburnus).</title>
        <authorList>
            <person name="Zhao H."/>
        </authorList>
    </citation>
    <scope>NUCLEOTIDE SEQUENCE [LARGE SCALE GENOMIC DNA]</scope>
    <source>
        <strain evidence="11">CATC2023</strain>
        <tissue evidence="11">Muscle</tissue>
    </source>
</reference>
<evidence type="ECO:0000256" key="9">
    <source>
        <dbReference type="SAM" id="SignalP"/>
    </source>
</evidence>
<dbReference type="Proteomes" id="UP001479290">
    <property type="component" value="Unassembled WGS sequence"/>
</dbReference>
<evidence type="ECO:0000313" key="11">
    <source>
        <dbReference type="EMBL" id="KAK9980736.1"/>
    </source>
</evidence>
<sequence>MERSRLALVVLMCVLLFSQNRISGAEVEMKVRPGDNITLYCDRSVTLGSLFVWIRNCSHENQPSLIINVVSLDLGTLQRFSSVYNRSSNSYDLHITNISVSDLGLYYCAEVENKAYEDGKGRGYQSKVCYYGNRTTRLSFAEEVTSCSGLNITSTPRVSDCVLCWTLLFSVCPVCVLLSSICLFCLCQRKTTDAAADQKVHSRGRNTIEGEDEEVCYASLDLKTRRQKQRKTKRVQCSDFSTYAQVRTDTQ</sequence>
<evidence type="ECO:0000256" key="5">
    <source>
        <dbReference type="ARBA" id="ARBA00023136"/>
    </source>
</evidence>
<dbReference type="Pfam" id="PF07686">
    <property type="entry name" value="V-set"/>
    <property type="match status" value="1"/>
</dbReference>
<dbReference type="AlphaFoldDB" id="A0AAW2B438"/>
<proteinExistence type="predicted"/>
<evidence type="ECO:0000256" key="2">
    <source>
        <dbReference type="ARBA" id="ARBA00022475"/>
    </source>
</evidence>
<evidence type="ECO:0000256" key="1">
    <source>
        <dbReference type="ARBA" id="ARBA00004236"/>
    </source>
</evidence>